<name>A0A915AF44_PARUN</name>
<dbReference type="InterPro" id="IPR051697">
    <property type="entry name" value="Patched_domain-protein"/>
</dbReference>
<dbReference type="PANTHER" id="PTHR10796">
    <property type="entry name" value="PATCHED-RELATED"/>
    <property type="match status" value="1"/>
</dbReference>
<dbReference type="WBParaSite" id="PgR007_g047_t01">
    <property type="protein sequence ID" value="PgR007_g047_t01"/>
    <property type="gene ID" value="PgR007_g047"/>
</dbReference>
<reference evidence="2" key="1">
    <citation type="submission" date="2022-11" db="UniProtKB">
        <authorList>
            <consortium name="WormBaseParasite"/>
        </authorList>
    </citation>
    <scope>IDENTIFICATION</scope>
</reference>
<keyword evidence="1" id="KW-1185">Reference proteome</keyword>
<dbReference type="GO" id="GO:0018996">
    <property type="term" value="P:molting cycle, collagen and cuticulin-based cuticle"/>
    <property type="evidence" value="ECO:0007669"/>
    <property type="project" value="TreeGrafter"/>
</dbReference>
<dbReference type="Proteomes" id="UP000887569">
    <property type="component" value="Unplaced"/>
</dbReference>
<protein>
    <submittedName>
        <fullName evidence="2">SSD domain-containing protein</fullName>
    </submittedName>
</protein>
<dbReference type="AlphaFoldDB" id="A0A915AF44"/>
<dbReference type="PANTHER" id="PTHR10796:SF122">
    <property type="entry name" value="SSD DOMAIN-CONTAINING PROTEIN"/>
    <property type="match status" value="1"/>
</dbReference>
<evidence type="ECO:0000313" key="1">
    <source>
        <dbReference type="Proteomes" id="UP000887569"/>
    </source>
</evidence>
<evidence type="ECO:0000313" key="2">
    <source>
        <dbReference type="WBParaSite" id="PgR007_g047_t01"/>
    </source>
</evidence>
<proteinExistence type="predicted"/>
<accession>A0A915AF44</accession>
<dbReference type="GO" id="GO:0005886">
    <property type="term" value="C:plasma membrane"/>
    <property type="evidence" value="ECO:0007669"/>
    <property type="project" value="TreeGrafter"/>
</dbReference>
<sequence>MSRGIFTLFSVARKHPLESCAMQLANPGTLPTREGETLFVRYLNSLFRYLGSRLSKRPWLFIFVTTSITLAMSAAIPLTKMTNDISDFTPYAARARSELQVYESFFSNEGEPIVVFILLTRKDGGSMFGTRQLNETIRVLDGVTSEIYFHNSARNVSSTFLQLCTSFCTINEPVRQFYVSFFRIVS</sequence>
<dbReference type="GO" id="GO:0030659">
    <property type="term" value="C:cytoplasmic vesicle membrane"/>
    <property type="evidence" value="ECO:0007669"/>
    <property type="project" value="TreeGrafter"/>
</dbReference>
<dbReference type="GO" id="GO:0006897">
    <property type="term" value="P:endocytosis"/>
    <property type="evidence" value="ECO:0007669"/>
    <property type="project" value="TreeGrafter"/>
</dbReference>
<organism evidence="1 2">
    <name type="scientific">Parascaris univalens</name>
    <name type="common">Nematode worm</name>
    <dbReference type="NCBI Taxonomy" id="6257"/>
    <lineage>
        <taxon>Eukaryota</taxon>
        <taxon>Metazoa</taxon>
        <taxon>Ecdysozoa</taxon>
        <taxon>Nematoda</taxon>
        <taxon>Chromadorea</taxon>
        <taxon>Rhabditida</taxon>
        <taxon>Spirurina</taxon>
        <taxon>Ascaridomorpha</taxon>
        <taxon>Ascaridoidea</taxon>
        <taxon>Ascarididae</taxon>
        <taxon>Parascaris</taxon>
    </lineage>
</organism>